<gene>
    <name evidence="2" type="ORF">TNIN_96421</name>
</gene>
<protein>
    <submittedName>
        <fullName evidence="2">Uncharacterized protein</fullName>
    </submittedName>
</protein>
<accession>A0A8X6YCL5</accession>
<dbReference type="Proteomes" id="UP000886998">
    <property type="component" value="Unassembled WGS sequence"/>
</dbReference>
<proteinExistence type="predicted"/>
<evidence type="ECO:0000256" key="1">
    <source>
        <dbReference type="SAM" id="MobiDB-lite"/>
    </source>
</evidence>
<organism evidence="2 3">
    <name type="scientific">Trichonephila inaurata madagascariensis</name>
    <dbReference type="NCBI Taxonomy" id="2747483"/>
    <lineage>
        <taxon>Eukaryota</taxon>
        <taxon>Metazoa</taxon>
        <taxon>Ecdysozoa</taxon>
        <taxon>Arthropoda</taxon>
        <taxon>Chelicerata</taxon>
        <taxon>Arachnida</taxon>
        <taxon>Araneae</taxon>
        <taxon>Araneomorphae</taxon>
        <taxon>Entelegynae</taxon>
        <taxon>Araneoidea</taxon>
        <taxon>Nephilidae</taxon>
        <taxon>Trichonephila</taxon>
        <taxon>Trichonephila inaurata</taxon>
    </lineage>
</organism>
<evidence type="ECO:0000313" key="2">
    <source>
        <dbReference type="EMBL" id="GFY70360.1"/>
    </source>
</evidence>
<keyword evidence="3" id="KW-1185">Reference proteome</keyword>
<comment type="caution">
    <text evidence="2">The sequence shown here is derived from an EMBL/GenBank/DDBJ whole genome shotgun (WGS) entry which is preliminary data.</text>
</comment>
<feature type="region of interest" description="Disordered" evidence="1">
    <location>
        <begin position="1"/>
        <end position="28"/>
    </location>
</feature>
<dbReference type="AlphaFoldDB" id="A0A8X6YCL5"/>
<evidence type="ECO:0000313" key="3">
    <source>
        <dbReference type="Proteomes" id="UP000886998"/>
    </source>
</evidence>
<reference evidence="2" key="1">
    <citation type="submission" date="2020-08" db="EMBL/GenBank/DDBJ databases">
        <title>Multicomponent nature underlies the extraordinary mechanical properties of spider dragline silk.</title>
        <authorList>
            <person name="Kono N."/>
            <person name="Nakamura H."/>
            <person name="Mori M."/>
            <person name="Yoshida Y."/>
            <person name="Ohtoshi R."/>
            <person name="Malay A.D."/>
            <person name="Moran D.A.P."/>
            <person name="Tomita M."/>
            <person name="Numata K."/>
            <person name="Arakawa K."/>
        </authorList>
    </citation>
    <scope>NUCLEOTIDE SEQUENCE</scope>
</reference>
<feature type="compositionally biased region" description="Basic and acidic residues" evidence="1">
    <location>
        <begin position="1"/>
        <end position="18"/>
    </location>
</feature>
<sequence>MKERKCGAALEDQMRTTGEEIGEGGWREREKKRRSKRMLWDEGFFIQLCSLIFRALPPPPFPPPPDPPKSSMTLFHLLSSRVYHWGLLKI</sequence>
<dbReference type="EMBL" id="BMAV01018200">
    <property type="protein sequence ID" value="GFY70360.1"/>
    <property type="molecule type" value="Genomic_DNA"/>
</dbReference>
<name>A0A8X6YCL5_9ARAC</name>